<feature type="compositionally biased region" description="Low complexity" evidence="1">
    <location>
        <begin position="82"/>
        <end position="93"/>
    </location>
</feature>
<name>A0A2K2CJ98_BRADI</name>
<sequence>MHHVDLLQHGVAAKLDSTPLSSGNITTTGSSSPRPAASSSPSSSPSLPPWYTGLLPAKRLSGFSSSTSSMYRDKTSSRGVCASTLPTAPTAAARPEDGDLLEQQEMSKSESPLSVSRNGRSMAAAAAAAEGKLSSQWARQSVRSARQEKSFLGSSYTLRPGFTPRRRSQKGPRRKRSSRQSSGELALWRSAWASHVSTWGQSQSSQSSKAKRRRRQRSALQTSSRSSPLQLLRSSASKYKVSQSQALSPSRSEKETVWTAQRRVGDGVDGEGAAGRAGGDSVDSEGAAGRGTALTAREQQGGGWEQQGGERCNAGSSSRGGGGGGSRCRRWTRRGHRRGCSGSARHRRDGSGVAEDMAPPAGEGRGAAGFLGQEEGEHVA</sequence>
<dbReference type="InParanoid" id="A0A2K2CJ98"/>
<evidence type="ECO:0000256" key="1">
    <source>
        <dbReference type="SAM" id="MobiDB-lite"/>
    </source>
</evidence>
<reference evidence="3" key="3">
    <citation type="submission" date="2018-08" db="UniProtKB">
        <authorList>
            <consortium name="EnsemblPlants"/>
        </authorList>
    </citation>
    <scope>IDENTIFICATION</scope>
    <source>
        <strain evidence="3">cv. Bd21</strain>
    </source>
</reference>
<feature type="compositionally biased region" description="Basic residues" evidence="1">
    <location>
        <begin position="327"/>
        <end position="348"/>
    </location>
</feature>
<keyword evidence="4" id="KW-1185">Reference proteome</keyword>
<evidence type="ECO:0000313" key="3">
    <source>
        <dbReference type="EnsemblPlants" id="PNT62085"/>
    </source>
</evidence>
<dbReference type="Proteomes" id="UP000008810">
    <property type="component" value="Chromosome 5"/>
</dbReference>
<evidence type="ECO:0000313" key="4">
    <source>
        <dbReference type="Proteomes" id="UP000008810"/>
    </source>
</evidence>
<feature type="compositionally biased region" description="Polar residues" evidence="1">
    <location>
        <begin position="104"/>
        <end position="119"/>
    </location>
</feature>
<feature type="compositionally biased region" description="Low complexity" evidence="1">
    <location>
        <begin position="286"/>
        <end position="299"/>
    </location>
</feature>
<proteinExistence type="predicted"/>
<reference evidence="2" key="2">
    <citation type="submission" date="2017-06" db="EMBL/GenBank/DDBJ databases">
        <title>WGS assembly of Brachypodium distachyon.</title>
        <authorList>
            <consortium name="The International Brachypodium Initiative"/>
            <person name="Lucas S."/>
            <person name="Harmon-Smith M."/>
            <person name="Lail K."/>
            <person name="Tice H."/>
            <person name="Grimwood J."/>
            <person name="Bruce D."/>
            <person name="Barry K."/>
            <person name="Shu S."/>
            <person name="Lindquist E."/>
            <person name="Wang M."/>
            <person name="Pitluck S."/>
            <person name="Vogel J.P."/>
            <person name="Garvin D.F."/>
            <person name="Mockler T.C."/>
            <person name="Schmutz J."/>
            <person name="Rokhsar D."/>
            <person name="Bevan M.W."/>
        </authorList>
    </citation>
    <scope>NUCLEOTIDE SEQUENCE</scope>
    <source>
        <strain evidence="2">Bd21</strain>
    </source>
</reference>
<dbReference type="Gramene" id="PNT62085">
    <property type="protein sequence ID" value="PNT62085"/>
    <property type="gene ID" value="BRADI_5g25265v3"/>
</dbReference>
<protein>
    <submittedName>
        <fullName evidence="2 3">Uncharacterized protein</fullName>
    </submittedName>
</protein>
<evidence type="ECO:0000313" key="2">
    <source>
        <dbReference type="EMBL" id="PNT62085.1"/>
    </source>
</evidence>
<feature type="compositionally biased region" description="Basic residues" evidence="1">
    <location>
        <begin position="164"/>
        <end position="178"/>
    </location>
</feature>
<feature type="compositionally biased region" description="Polar residues" evidence="1">
    <location>
        <begin position="133"/>
        <end position="144"/>
    </location>
</feature>
<dbReference type="AlphaFoldDB" id="A0A2K2CJ98"/>
<gene>
    <name evidence="2" type="ORF">BRADI_5g25265v3</name>
</gene>
<feature type="compositionally biased region" description="Polar residues" evidence="1">
    <location>
        <begin position="240"/>
        <end position="250"/>
    </location>
</feature>
<feature type="compositionally biased region" description="Low complexity" evidence="1">
    <location>
        <begin position="21"/>
        <end position="45"/>
    </location>
</feature>
<feature type="compositionally biased region" description="Low complexity" evidence="1">
    <location>
        <begin position="307"/>
        <end position="317"/>
    </location>
</feature>
<organism evidence="2">
    <name type="scientific">Brachypodium distachyon</name>
    <name type="common">Purple false brome</name>
    <name type="synonym">Trachynia distachya</name>
    <dbReference type="NCBI Taxonomy" id="15368"/>
    <lineage>
        <taxon>Eukaryota</taxon>
        <taxon>Viridiplantae</taxon>
        <taxon>Streptophyta</taxon>
        <taxon>Embryophyta</taxon>
        <taxon>Tracheophyta</taxon>
        <taxon>Spermatophyta</taxon>
        <taxon>Magnoliopsida</taxon>
        <taxon>Liliopsida</taxon>
        <taxon>Poales</taxon>
        <taxon>Poaceae</taxon>
        <taxon>BOP clade</taxon>
        <taxon>Pooideae</taxon>
        <taxon>Stipodae</taxon>
        <taxon>Brachypodieae</taxon>
        <taxon>Brachypodium</taxon>
    </lineage>
</organism>
<reference evidence="2 3" key="1">
    <citation type="journal article" date="2010" name="Nature">
        <title>Genome sequencing and analysis of the model grass Brachypodium distachyon.</title>
        <authorList>
            <consortium name="International Brachypodium Initiative"/>
        </authorList>
    </citation>
    <scope>NUCLEOTIDE SEQUENCE [LARGE SCALE GENOMIC DNA]</scope>
    <source>
        <strain evidence="2 3">Bd21</strain>
    </source>
</reference>
<feature type="region of interest" description="Disordered" evidence="1">
    <location>
        <begin position="1"/>
        <end position="380"/>
    </location>
</feature>
<dbReference type="EMBL" id="CM000884">
    <property type="protein sequence ID" value="PNT62085.1"/>
    <property type="molecule type" value="Genomic_DNA"/>
</dbReference>
<dbReference type="EnsemblPlants" id="PNT62085">
    <property type="protein sequence ID" value="PNT62085"/>
    <property type="gene ID" value="BRADI_5g25265v3"/>
</dbReference>
<accession>A0A2K2CJ98</accession>
<feature type="compositionally biased region" description="Low complexity" evidence="1">
    <location>
        <begin position="218"/>
        <end position="237"/>
    </location>
</feature>